<accession>A0A2Z2HRW7</accession>
<name>A0A2Z2HRW7_9EURY</name>
<sequence length="620" mass="70062">MSQFYQDATPDQAQLLPTKDTLTALKSDVTLESAILELCDNSLDAWKRSTDRTTPTQIEIEIEENQNKTELIIRDTAGGIPREDAAMLFGLGKTAKNEVPGAIGTFGVGAKKSLVNLGLPFQIISRDESADTGWTYRITEGWFDDDEDWTVPVHDADDIPPGTTEIHIEDLNYNWTEETANGLRDRLGRAYNLFLSEDMQELRGTDYELDIIVDGTPVEPEGIPDWSYPPLDGLHARRYENIELDLEEFDETVYLHITVGLLTKKDNQKAGTDIYCQERKVAGRLRDDQGGFGTGKNRLGNFNPRHQRLKVIVELETEGDGQALPWDTQKSSIDRHNPLMRGTDDCRGVYNWLRRTVQAYFDMDADRVPRAFFEPYDADHPAAANGGKPEVHDYSGRAHVTKEHRPDTDIPQVKLVMQKAQSDAILRISRENVIEDGLVDAYKIQLEHESDRNRENLTQITSEPPEEAVKRTHEIAGQIGELARRHYDKGVYYPDELEDWEAARYNSFMERHGKQDLRVVDELSGVLPASREELSLSDGSQATTEHSAAVYTGKELEDDSKTSEDAELFLVLGGEGEDERGSKVMDTTRRELIGQLNIDQSASDEVLWEEVKHRLEDALN</sequence>
<dbReference type="Pfam" id="PF13589">
    <property type="entry name" value="HATPase_c_3"/>
    <property type="match status" value="1"/>
</dbReference>
<evidence type="ECO:0008006" key="3">
    <source>
        <dbReference type="Google" id="ProtNLM"/>
    </source>
</evidence>
<keyword evidence="2" id="KW-1185">Reference proteome</keyword>
<dbReference type="InterPro" id="IPR036890">
    <property type="entry name" value="HATPase_C_sf"/>
</dbReference>
<protein>
    <recommendedName>
        <fullName evidence="3">ATP-binding protein</fullName>
    </recommendedName>
</protein>
<dbReference type="RefSeq" id="WP_086888310.1">
    <property type="nucleotide sequence ID" value="NZ_CP019893.1"/>
</dbReference>
<evidence type="ECO:0000313" key="2">
    <source>
        <dbReference type="Proteomes" id="UP000250088"/>
    </source>
</evidence>
<dbReference type="SUPFAM" id="SSF55874">
    <property type="entry name" value="ATPase domain of HSP90 chaperone/DNA topoisomerase II/histidine kinase"/>
    <property type="match status" value="1"/>
</dbReference>
<dbReference type="OrthoDB" id="350604at2157"/>
<dbReference type="AlphaFoldDB" id="A0A2Z2HRW7"/>
<dbReference type="Gene3D" id="3.30.565.10">
    <property type="entry name" value="Histidine kinase-like ATPase, C-terminal domain"/>
    <property type="match status" value="1"/>
</dbReference>
<dbReference type="EMBL" id="CP019893">
    <property type="protein sequence ID" value="ARS89931.1"/>
    <property type="molecule type" value="Genomic_DNA"/>
</dbReference>
<reference evidence="2" key="1">
    <citation type="submission" date="2017-02" db="EMBL/GenBank/DDBJ databases">
        <title>Natronthermophilus aegyptiacus gen. nov.,sp. nov., an aerobic, extremely halophilic alkalithermophilic archaeon isolated from the athalassohaline Wadi An Natrun, Egypt.</title>
        <authorList>
            <person name="Zhao B."/>
        </authorList>
    </citation>
    <scope>NUCLEOTIDE SEQUENCE [LARGE SCALE GENOMIC DNA]</scope>
    <source>
        <strain evidence="2">JW/NM-HA 15</strain>
    </source>
</reference>
<dbReference type="KEGG" id="naj:B1756_09455"/>
<evidence type="ECO:0000313" key="1">
    <source>
        <dbReference type="EMBL" id="ARS89931.1"/>
    </source>
</evidence>
<dbReference type="Proteomes" id="UP000250088">
    <property type="component" value="Chromosome"/>
</dbReference>
<dbReference type="GeneID" id="32894305"/>
<proteinExistence type="predicted"/>
<organism evidence="1 2">
    <name type="scientific">Natrarchaeobaculum aegyptiacum</name>
    <dbReference type="NCBI Taxonomy" id="745377"/>
    <lineage>
        <taxon>Archaea</taxon>
        <taxon>Methanobacteriati</taxon>
        <taxon>Methanobacteriota</taxon>
        <taxon>Stenosarchaea group</taxon>
        <taxon>Halobacteria</taxon>
        <taxon>Halobacteriales</taxon>
        <taxon>Natrialbaceae</taxon>
        <taxon>Natrarchaeobaculum</taxon>
    </lineage>
</organism>
<gene>
    <name evidence="1" type="ORF">B1756_09455</name>
</gene>